<keyword evidence="1" id="KW-1133">Transmembrane helix</keyword>
<dbReference type="RefSeq" id="WP_091327370.1">
    <property type="nucleotide sequence ID" value="NZ_FOSW01000012.1"/>
</dbReference>
<dbReference type="AlphaFoldDB" id="A0A1I4I565"/>
<feature type="transmembrane region" description="Helical" evidence="1">
    <location>
        <begin position="201"/>
        <end position="222"/>
    </location>
</feature>
<gene>
    <name evidence="2" type="ORF">SAMN04488085_11248</name>
</gene>
<sequence length="251" mass="28350">MLNLSLTLAIGLPLTFLHVWSPYVHPGRYIDSRYWLPFADGISITYIFLQLLPEITHLADEVLHPDEPYVVRFSGWLEALSAWGAQNPFLPLLVGFTFFYGLERGFERPVAHGPSDGAERRVHFWVHMFGMSLYKILLGYLMGQITSVSGLLIFAFAMTMHFLVIDFHLLEMHRSAYHRIGRWILSGAFLVGWILSTQVEIAPPVLAMLVSFVAGGAVLMVIQDEFSESHDNSYAAFLIAVLLYGSLLLVF</sequence>
<keyword evidence="1" id="KW-0472">Membrane</keyword>
<reference evidence="2 3" key="1">
    <citation type="submission" date="2016-10" db="EMBL/GenBank/DDBJ databases">
        <authorList>
            <person name="de Groot N.N."/>
        </authorList>
    </citation>
    <scope>NUCLEOTIDE SEQUENCE [LARGE SCALE GENOMIC DNA]</scope>
    <source>
        <strain evidence="2 3">DSM 45317</strain>
    </source>
</reference>
<organism evidence="2 3">
    <name type="scientific">Geodermatophilus ruber</name>
    <dbReference type="NCBI Taxonomy" id="504800"/>
    <lineage>
        <taxon>Bacteria</taxon>
        <taxon>Bacillati</taxon>
        <taxon>Actinomycetota</taxon>
        <taxon>Actinomycetes</taxon>
        <taxon>Geodermatophilales</taxon>
        <taxon>Geodermatophilaceae</taxon>
        <taxon>Geodermatophilus</taxon>
    </lineage>
</organism>
<feature type="transmembrane region" description="Helical" evidence="1">
    <location>
        <begin position="234"/>
        <end position="250"/>
    </location>
</feature>
<accession>A0A1I4I565</accession>
<protein>
    <recommendedName>
        <fullName evidence="4">ZIP Zinc transporter</fullName>
    </recommendedName>
</protein>
<evidence type="ECO:0000256" key="1">
    <source>
        <dbReference type="SAM" id="Phobius"/>
    </source>
</evidence>
<evidence type="ECO:0008006" key="4">
    <source>
        <dbReference type="Google" id="ProtNLM"/>
    </source>
</evidence>
<evidence type="ECO:0000313" key="3">
    <source>
        <dbReference type="Proteomes" id="UP000199152"/>
    </source>
</evidence>
<keyword evidence="1" id="KW-0812">Transmembrane</keyword>
<dbReference type="InParanoid" id="A0A1I4I565"/>
<feature type="transmembrane region" description="Helical" evidence="1">
    <location>
        <begin position="148"/>
        <end position="169"/>
    </location>
</feature>
<keyword evidence="3" id="KW-1185">Reference proteome</keyword>
<dbReference type="Proteomes" id="UP000199152">
    <property type="component" value="Unassembled WGS sequence"/>
</dbReference>
<proteinExistence type="predicted"/>
<feature type="transmembrane region" description="Helical" evidence="1">
    <location>
        <begin position="176"/>
        <end position="195"/>
    </location>
</feature>
<evidence type="ECO:0000313" key="2">
    <source>
        <dbReference type="EMBL" id="SFL49459.1"/>
    </source>
</evidence>
<dbReference type="OrthoDB" id="21325at2"/>
<dbReference type="STRING" id="504800.SAMN04488085_11248"/>
<dbReference type="EMBL" id="FOSW01000012">
    <property type="protein sequence ID" value="SFL49459.1"/>
    <property type="molecule type" value="Genomic_DNA"/>
</dbReference>
<name>A0A1I4I565_9ACTN</name>
<feature type="transmembrane region" description="Helical" evidence="1">
    <location>
        <begin position="83"/>
        <end position="102"/>
    </location>
</feature>